<evidence type="ECO:0000313" key="3">
    <source>
        <dbReference type="Proteomes" id="UP000015241"/>
    </source>
</evidence>
<protein>
    <recommendedName>
        <fullName evidence="1">Fungal-type protein kinase domain-containing protein</fullName>
    </recommendedName>
</protein>
<evidence type="ECO:0000313" key="2">
    <source>
        <dbReference type="EMBL" id="EPS93014.1"/>
    </source>
</evidence>
<dbReference type="AlphaFoldDB" id="S8F1Y2"/>
<evidence type="ECO:0000259" key="1">
    <source>
        <dbReference type="Pfam" id="PF17667"/>
    </source>
</evidence>
<dbReference type="Proteomes" id="UP000015241">
    <property type="component" value="Unassembled WGS sequence"/>
</dbReference>
<dbReference type="SUPFAM" id="SSF56112">
    <property type="entry name" value="Protein kinase-like (PK-like)"/>
    <property type="match status" value="1"/>
</dbReference>
<dbReference type="STRING" id="743788.S8F1Y2"/>
<dbReference type="eggNOG" id="ENOG502SXF9">
    <property type="taxonomic scope" value="Eukaryota"/>
</dbReference>
<dbReference type="Pfam" id="PF17667">
    <property type="entry name" value="Pkinase_fungal"/>
    <property type="match status" value="1"/>
</dbReference>
<keyword evidence="3" id="KW-1185">Reference proteome</keyword>
<dbReference type="InterPro" id="IPR040976">
    <property type="entry name" value="Pkinase_fungal"/>
</dbReference>
<feature type="non-terminal residue" evidence="2">
    <location>
        <position position="550"/>
    </location>
</feature>
<dbReference type="InterPro" id="IPR011009">
    <property type="entry name" value="Kinase-like_dom_sf"/>
</dbReference>
<accession>S8F1Y2</accession>
<proteinExistence type="predicted"/>
<dbReference type="EMBL" id="KE504308">
    <property type="protein sequence ID" value="EPS93014.1"/>
    <property type="molecule type" value="Genomic_DNA"/>
</dbReference>
<name>S8F1Y2_FOMSC</name>
<gene>
    <name evidence="2" type="ORF">FOMPIDRAFT_1136967</name>
</gene>
<dbReference type="OrthoDB" id="3270165at2759"/>
<dbReference type="HOGENOM" id="CLU_010865_0_0_1"/>
<dbReference type="PANTHER" id="PTHR38248:SF2">
    <property type="entry name" value="FUNK1 11"/>
    <property type="match status" value="1"/>
</dbReference>
<dbReference type="InParanoid" id="S8F1Y2"/>
<dbReference type="PANTHER" id="PTHR38248">
    <property type="entry name" value="FUNK1 6"/>
    <property type="match status" value="1"/>
</dbReference>
<dbReference type="Gene3D" id="1.10.510.10">
    <property type="entry name" value="Transferase(Phosphotransferase) domain 1"/>
    <property type="match status" value="1"/>
</dbReference>
<organism evidence="2 3">
    <name type="scientific">Fomitopsis schrenkii</name>
    <name type="common">Brown rot fungus</name>
    <dbReference type="NCBI Taxonomy" id="2126942"/>
    <lineage>
        <taxon>Eukaryota</taxon>
        <taxon>Fungi</taxon>
        <taxon>Dikarya</taxon>
        <taxon>Basidiomycota</taxon>
        <taxon>Agaricomycotina</taxon>
        <taxon>Agaricomycetes</taxon>
        <taxon>Polyporales</taxon>
        <taxon>Fomitopsis</taxon>
    </lineage>
</organism>
<sequence>MLDVIATNPSLPVIEYLLRWRHVALVFQLKPLDTDDPMIMDTITHWKTLIELAQGARNIMLSQGRLYAFLVGIYGSVARIFRFDRAGAICSAPFKYKETPSILHQFLWRLFHPRQDNCLIVGQDPTIQMGTSTDRQLAFGLASGLGAEWEQTAETRKAVRRITMTDEQGKKVTYLAFRLLFINPELFSRATLVWEAFRLDENGQSSLDERYVIKEAWREYHYRISETEFYRVLRTDGVTHGVALYAHGEDLGRGDSKHRQQDVKARAAGQPLVGADRKSGHLTISGFHNDTTKKHYNERSQVRICLHTVGTPLADFQSTRELIVVFRDAIEAYELGGVIHRDISEGNVMMARHSVSFRGFIHDFDYSFSWRRFLRKRGMRACLSECEKYCREHGKEPYDKEKPDESKVRMGTKLFMAIEILSSEVTHEARHDLEAFYWLLVYILLWHTNHGHSRRKAAFDALFTVVSWDQASDLKFSWITYPAVPLTVPGNAPLNALLEGFREALVGNFPSLLPPGPQVTHAQILALFDQALAVEDWPKDDTVLKWVPPA</sequence>
<feature type="domain" description="Fungal-type protein kinase" evidence="1">
    <location>
        <begin position="44"/>
        <end position="443"/>
    </location>
</feature>
<reference evidence="2 3" key="1">
    <citation type="journal article" date="2012" name="Science">
        <title>The Paleozoic origin of enzymatic lignin decomposition reconstructed from 31 fungal genomes.</title>
        <authorList>
            <person name="Floudas D."/>
            <person name="Binder M."/>
            <person name="Riley R."/>
            <person name="Barry K."/>
            <person name="Blanchette R.A."/>
            <person name="Henrissat B."/>
            <person name="Martinez A.T."/>
            <person name="Otillar R."/>
            <person name="Spatafora J.W."/>
            <person name="Yadav J.S."/>
            <person name="Aerts A."/>
            <person name="Benoit I."/>
            <person name="Boyd A."/>
            <person name="Carlson A."/>
            <person name="Copeland A."/>
            <person name="Coutinho P.M."/>
            <person name="de Vries R.P."/>
            <person name="Ferreira P."/>
            <person name="Findley K."/>
            <person name="Foster B."/>
            <person name="Gaskell J."/>
            <person name="Glotzer D."/>
            <person name="Gorecki P."/>
            <person name="Heitman J."/>
            <person name="Hesse C."/>
            <person name="Hori C."/>
            <person name="Igarashi K."/>
            <person name="Jurgens J.A."/>
            <person name="Kallen N."/>
            <person name="Kersten P."/>
            <person name="Kohler A."/>
            <person name="Kuees U."/>
            <person name="Kumar T.K.A."/>
            <person name="Kuo A."/>
            <person name="LaButti K."/>
            <person name="Larrondo L.F."/>
            <person name="Lindquist E."/>
            <person name="Ling A."/>
            <person name="Lombard V."/>
            <person name="Lucas S."/>
            <person name="Lundell T."/>
            <person name="Martin R."/>
            <person name="McLaughlin D.J."/>
            <person name="Morgenstern I."/>
            <person name="Morin E."/>
            <person name="Murat C."/>
            <person name="Nagy L.G."/>
            <person name="Nolan M."/>
            <person name="Ohm R.A."/>
            <person name="Patyshakuliyeva A."/>
            <person name="Rokas A."/>
            <person name="Ruiz-Duenas F.J."/>
            <person name="Sabat G."/>
            <person name="Salamov A."/>
            <person name="Samejima M."/>
            <person name="Schmutz J."/>
            <person name="Slot J.C."/>
            <person name="St John F."/>
            <person name="Stenlid J."/>
            <person name="Sun H."/>
            <person name="Sun S."/>
            <person name="Syed K."/>
            <person name="Tsang A."/>
            <person name="Wiebenga A."/>
            <person name="Young D."/>
            <person name="Pisabarro A."/>
            <person name="Eastwood D.C."/>
            <person name="Martin F."/>
            <person name="Cullen D."/>
            <person name="Grigoriev I.V."/>
            <person name="Hibbett D.S."/>
        </authorList>
    </citation>
    <scope>NUCLEOTIDE SEQUENCE</scope>
    <source>
        <strain evidence="3">FP-58527</strain>
    </source>
</reference>